<dbReference type="InterPro" id="IPR012951">
    <property type="entry name" value="BBE"/>
</dbReference>
<dbReference type="AlphaFoldDB" id="A0AAD5HIP1"/>
<sequence length="493" mass="53211">MNLPYSTIFALYAVSLLATNVYAATAPSLRSCLNSVTGLEVVTSSDSKFTTAKQAFDLRFTYTPEAVVYPSTEAQVQGAVKCAVAANIPIAPRCGGHSYEGYSLGGADGYLVIDLGKLNTVTVDKSSGTTWIGAGSKLGPAYLSLWKAGNYTLPGGTCPSVGVSGNALGGGYGLLGRKHSVLADNVVALRFVNAKGELLQVDANNNPDLFWALRGAGLGSFGVITAFKFKMYEIADAVTTFEYSFPASNYKNVMKGLSAWASTAPDEVTIELNWAASGFDLTGIYLGPKSDIPALMNKWFSIASPSHSDVKSMSMISAILKFSYIDSTDIESLSLTTGPGPADARYYAGKSLLYDNDTFSDSSISIIKKWLAKYSKGYIIIDLWGGAVRNQPSIGANAFVHRSQKFGIEFVSEWDKGTCSTCLDWLSSFFNEMLVQYKKEYPAVKAYQNYIDRTLQGWSSAYYADAWPRLVSIKKTVDPGNVFRNPQSIPVTL</sequence>
<dbReference type="SUPFAM" id="SSF56176">
    <property type="entry name" value="FAD-binding/transporter-associated domain-like"/>
    <property type="match status" value="1"/>
</dbReference>
<feature type="signal peptide" evidence="6">
    <location>
        <begin position="1"/>
        <end position="23"/>
    </location>
</feature>
<comment type="similarity">
    <text evidence="2">Belongs to the oxygen-dependent FAD-linked oxidoreductase family.</text>
</comment>
<dbReference type="GO" id="GO:0071949">
    <property type="term" value="F:FAD binding"/>
    <property type="evidence" value="ECO:0007669"/>
    <property type="project" value="InterPro"/>
</dbReference>
<name>A0AAD5HIP1_UMBRA</name>
<dbReference type="Gene3D" id="3.40.462.20">
    <property type="match status" value="1"/>
</dbReference>
<dbReference type="InterPro" id="IPR050416">
    <property type="entry name" value="FAD-linked_Oxidoreductase"/>
</dbReference>
<protein>
    <recommendedName>
        <fullName evidence="7">FAD-binding PCMH-type domain-containing protein</fullName>
    </recommendedName>
</protein>
<dbReference type="EMBL" id="MU620894">
    <property type="protein sequence ID" value="KAI8583891.1"/>
    <property type="molecule type" value="Genomic_DNA"/>
</dbReference>
<dbReference type="GO" id="GO:0016491">
    <property type="term" value="F:oxidoreductase activity"/>
    <property type="evidence" value="ECO:0007669"/>
    <property type="project" value="UniProtKB-KW"/>
</dbReference>
<dbReference type="PANTHER" id="PTHR42973">
    <property type="entry name" value="BINDING OXIDOREDUCTASE, PUTATIVE (AFU_ORTHOLOGUE AFUA_1G17690)-RELATED"/>
    <property type="match status" value="1"/>
</dbReference>
<keyword evidence="3" id="KW-0285">Flavoprotein</keyword>
<dbReference type="InterPro" id="IPR006094">
    <property type="entry name" value="Oxid_FAD_bind_N"/>
</dbReference>
<dbReference type="Pfam" id="PF08031">
    <property type="entry name" value="BBE"/>
    <property type="match status" value="1"/>
</dbReference>
<dbReference type="InterPro" id="IPR016169">
    <property type="entry name" value="FAD-bd_PCMH_sub2"/>
</dbReference>
<dbReference type="Gene3D" id="3.30.465.10">
    <property type="match status" value="1"/>
</dbReference>
<comment type="caution">
    <text evidence="8">The sequence shown here is derived from an EMBL/GenBank/DDBJ whole genome shotgun (WGS) entry which is preliminary data.</text>
</comment>
<evidence type="ECO:0000256" key="2">
    <source>
        <dbReference type="ARBA" id="ARBA00005466"/>
    </source>
</evidence>
<dbReference type="PROSITE" id="PS51387">
    <property type="entry name" value="FAD_PCMH"/>
    <property type="match status" value="1"/>
</dbReference>
<dbReference type="RefSeq" id="XP_051448895.1">
    <property type="nucleotide sequence ID" value="XM_051585556.1"/>
</dbReference>
<dbReference type="Pfam" id="PF01565">
    <property type="entry name" value="FAD_binding_4"/>
    <property type="match status" value="1"/>
</dbReference>
<evidence type="ECO:0000256" key="1">
    <source>
        <dbReference type="ARBA" id="ARBA00001974"/>
    </source>
</evidence>
<keyword evidence="6" id="KW-0732">Signal</keyword>
<keyword evidence="4" id="KW-0274">FAD</keyword>
<dbReference type="InterPro" id="IPR036318">
    <property type="entry name" value="FAD-bd_PCMH-like_sf"/>
</dbReference>
<feature type="chain" id="PRO_5041918155" description="FAD-binding PCMH-type domain-containing protein" evidence="6">
    <location>
        <begin position="24"/>
        <end position="493"/>
    </location>
</feature>
<evidence type="ECO:0000256" key="6">
    <source>
        <dbReference type="SAM" id="SignalP"/>
    </source>
</evidence>
<evidence type="ECO:0000313" key="9">
    <source>
        <dbReference type="Proteomes" id="UP001206595"/>
    </source>
</evidence>
<keyword evidence="9" id="KW-1185">Reference proteome</keyword>
<reference evidence="8" key="1">
    <citation type="submission" date="2021-06" db="EMBL/GenBank/DDBJ databases">
        <authorList>
            <consortium name="DOE Joint Genome Institute"/>
            <person name="Mondo S.J."/>
            <person name="Amses K.R."/>
            <person name="Simmons D.R."/>
            <person name="Longcore J.E."/>
            <person name="Seto K."/>
            <person name="Alves G.H."/>
            <person name="Bonds A.E."/>
            <person name="Quandt C.A."/>
            <person name="Davis W.J."/>
            <person name="Chang Y."/>
            <person name="Letcher P.M."/>
            <person name="Powell M.J."/>
            <person name="Kuo A."/>
            <person name="Labutti K."/>
            <person name="Pangilinan J."/>
            <person name="Andreopoulos W."/>
            <person name="Tritt A."/>
            <person name="Riley R."/>
            <person name="Hundley H."/>
            <person name="Johnson J."/>
            <person name="Lipzen A."/>
            <person name="Barry K."/>
            <person name="Berbee M.L."/>
            <person name="Buchler N.E."/>
            <person name="Grigoriev I.V."/>
            <person name="Spatafora J.W."/>
            <person name="Stajich J.E."/>
            <person name="James T.Y."/>
        </authorList>
    </citation>
    <scope>NUCLEOTIDE SEQUENCE</scope>
    <source>
        <strain evidence="8">AG</strain>
    </source>
</reference>
<comment type="cofactor">
    <cofactor evidence="1">
        <name>FAD</name>
        <dbReference type="ChEBI" id="CHEBI:57692"/>
    </cofactor>
</comment>
<evidence type="ECO:0000256" key="4">
    <source>
        <dbReference type="ARBA" id="ARBA00022827"/>
    </source>
</evidence>
<feature type="domain" description="FAD-binding PCMH-type" evidence="7">
    <location>
        <begin position="60"/>
        <end position="234"/>
    </location>
</feature>
<dbReference type="PANTHER" id="PTHR42973:SF39">
    <property type="entry name" value="FAD-BINDING PCMH-TYPE DOMAIN-CONTAINING PROTEIN"/>
    <property type="match status" value="1"/>
</dbReference>
<evidence type="ECO:0000256" key="5">
    <source>
        <dbReference type="ARBA" id="ARBA00023002"/>
    </source>
</evidence>
<evidence type="ECO:0000259" key="7">
    <source>
        <dbReference type="PROSITE" id="PS51387"/>
    </source>
</evidence>
<evidence type="ECO:0000313" key="8">
    <source>
        <dbReference type="EMBL" id="KAI8583891.1"/>
    </source>
</evidence>
<proteinExistence type="inferred from homology"/>
<reference evidence="8" key="2">
    <citation type="journal article" date="2022" name="Proc. Natl. Acad. Sci. U.S.A.">
        <title>Diploid-dominant life cycles characterize the early evolution of Fungi.</title>
        <authorList>
            <person name="Amses K.R."/>
            <person name="Simmons D.R."/>
            <person name="Longcore J.E."/>
            <person name="Mondo S.J."/>
            <person name="Seto K."/>
            <person name="Jeronimo G.H."/>
            <person name="Bonds A.E."/>
            <person name="Quandt C.A."/>
            <person name="Davis W.J."/>
            <person name="Chang Y."/>
            <person name="Federici B.A."/>
            <person name="Kuo A."/>
            <person name="LaButti K."/>
            <person name="Pangilinan J."/>
            <person name="Andreopoulos W."/>
            <person name="Tritt A."/>
            <person name="Riley R."/>
            <person name="Hundley H."/>
            <person name="Johnson J."/>
            <person name="Lipzen A."/>
            <person name="Barry K."/>
            <person name="Lang B.F."/>
            <person name="Cuomo C.A."/>
            <person name="Buchler N.E."/>
            <person name="Grigoriev I.V."/>
            <person name="Spatafora J.W."/>
            <person name="Stajich J.E."/>
            <person name="James T.Y."/>
        </authorList>
    </citation>
    <scope>NUCLEOTIDE SEQUENCE</scope>
    <source>
        <strain evidence="8">AG</strain>
    </source>
</reference>
<dbReference type="InterPro" id="IPR016166">
    <property type="entry name" value="FAD-bd_PCMH"/>
</dbReference>
<accession>A0AAD5HIP1</accession>
<dbReference type="Proteomes" id="UP001206595">
    <property type="component" value="Unassembled WGS sequence"/>
</dbReference>
<organism evidence="8 9">
    <name type="scientific">Umbelopsis ramanniana AG</name>
    <dbReference type="NCBI Taxonomy" id="1314678"/>
    <lineage>
        <taxon>Eukaryota</taxon>
        <taxon>Fungi</taxon>
        <taxon>Fungi incertae sedis</taxon>
        <taxon>Mucoromycota</taxon>
        <taxon>Mucoromycotina</taxon>
        <taxon>Umbelopsidomycetes</taxon>
        <taxon>Umbelopsidales</taxon>
        <taxon>Umbelopsidaceae</taxon>
        <taxon>Umbelopsis</taxon>
    </lineage>
</organism>
<gene>
    <name evidence="8" type="ORF">K450DRAFT_220462</name>
</gene>
<dbReference type="GeneID" id="75910904"/>
<keyword evidence="5" id="KW-0560">Oxidoreductase</keyword>
<evidence type="ECO:0000256" key="3">
    <source>
        <dbReference type="ARBA" id="ARBA00022630"/>
    </source>
</evidence>